<sequence length="35" mass="3970">MERNKNQERVFPGARTGGPQHNDTQGQNINNDFAQ</sequence>
<reference evidence="2 3" key="1">
    <citation type="submission" date="2013-07" db="EMBL/GenBank/DDBJ databases">
        <title>Thioclava pacifica DSM 10166 Genome Sequencing.</title>
        <authorList>
            <person name="Lai Q."/>
            <person name="Shao Z."/>
        </authorList>
    </citation>
    <scope>NUCLEOTIDE SEQUENCE [LARGE SCALE GENOMIC DNA]</scope>
    <source>
        <strain evidence="2 3">DSM 10166</strain>
    </source>
</reference>
<gene>
    <name evidence="2" type="ORF">TP2_07590</name>
</gene>
<evidence type="ECO:0000313" key="3">
    <source>
        <dbReference type="Proteomes" id="UP000027432"/>
    </source>
</evidence>
<keyword evidence="3" id="KW-1185">Reference proteome</keyword>
<dbReference type="AlphaFoldDB" id="A0A074J897"/>
<dbReference type="Proteomes" id="UP000027432">
    <property type="component" value="Unassembled WGS sequence"/>
</dbReference>
<protein>
    <submittedName>
        <fullName evidence="2">Uncharacterized protein</fullName>
    </submittedName>
</protein>
<feature type="region of interest" description="Disordered" evidence="1">
    <location>
        <begin position="1"/>
        <end position="35"/>
    </location>
</feature>
<evidence type="ECO:0000256" key="1">
    <source>
        <dbReference type="SAM" id="MobiDB-lite"/>
    </source>
</evidence>
<comment type="caution">
    <text evidence="2">The sequence shown here is derived from an EMBL/GenBank/DDBJ whole genome shotgun (WGS) entry which is preliminary data.</text>
</comment>
<organism evidence="2 3">
    <name type="scientific">Thioclava pacifica DSM 10166</name>
    <dbReference type="NCBI Taxonomy" id="1353537"/>
    <lineage>
        <taxon>Bacteria</taxon>
        <taxon>Pseudomonadati</taxon>
        <taxon>Pseudomonadota</taxon>
        <taxon>Alphaproteobacteria</taxon>
        <taxon>Rhodobacterales</taxon>
        <taxon>Paracoccaceae</taxon>
        <taxon>Thioclava</taxon>
    </lineage>
</organism>
<accession>A0A074J897</accession>
<dbReference type="EMBL" id="AUND01000023">
    <property type="protein sequence ID" value="KEO52794.1"/>
    <property type="molecule type" value="Genomic_DNA"/>
</dbReference>
<feature type="compositionally biased region" description="Polar residues" evidence="1">
    <location>
        <begin position="19"/>
        <end position="35"/>
    </location>
</feature>
<proteinExistence type="predicted"/>
<evidence type="ECO:0000313" key="2">
    <source>
        <dbReference type="EMBL" id="KEO52794.1"/>
    </source>
</evidence>
<name>A0A074J897_9RHOB</name>